<dbReference type="Proteomes" id="UP000009183">
    <property type="component" value="Chromosome 17"/>
</dbReference>
<dbReference type="PaxDb" id="29760-VIT_17s0000g05100.t01"/>
<keyword evidence="2" id="KW-1185">Reference proteome</keyword>
<protein>
    <submittedName>
        <fullName evidence="1">Uncharacterized protein</fullName>
    </submittedName>
</protein>
<organism evidence="1 2">
    <name type="scientific">Vitis vinifera</name>
    <name type="common">Grape</name>
    <dbReference type="NCBI Taxonomy" id="29760"/>
    <lineage>
        <taxon>Eukaryota</taxon>
        <taxon>Viridiplantae</taxon>
        <taxon>Streptophyta</taxon>
        <taxon>Embryophyta</taxon>
        <taxon>Tracheophyta</taxon>
        <taxon>Spermatophyta</taxon>
        <taxon>Magnoliopsida</taxon>
        <taxon>eudicotyledons</taxon>
        <taxon>Gunneridae</taxon>
        <taxon>Pentapetalae</taxon>
        <taxon>rosids</taxon>
        <taxon>Vitales</taxon>
        <taxon>Vitaceae</taxon>
        <taxon>Viteae</taxon>
        <taxon>Vitis</taxon>
    </lineage>
</organism>
<proteinExistence type="predicted"/>
<name>D7SIL6_VITVI</name>
<dbReference type="AlphaFoldDB" id="D7SIL6"/>
<gene>
    <name evidence="1" type="ordered locus">VIT_17s0000g05100</name>
</gene>
<accession>D7SIL6</accession>
<sequence>MCSIMILINLIFDTKNFNIFNRYERIVVVKKFQREISIIYEHLTTPTQTPIGFFRFPHTEREWYLRYWLRQHRQY</sequence>
<evidence type="ECO:0000313" key="1">
    <source>
        <dbReference type="EMBL" id="CBI15327.3"/>
    </source>
</evidence>
<evidence type="ECO:0000313" key="2">
    <source>
        <dbReference type="Proteomes" id="UP000009183"/>
    </source>
</evidence>
<reference evidence="2" key="1">
    <citation type="journal article" date="2007" name="Nature">
        <title>The grapevine genome sequence suggests ancestral hexaploidization in major angiosperm phyla.</title>
        <authorList>
            <consortium name="The French-Italian Public Consortium for Grapevine Genome Characterization."/>
            <person name="Jaillon O."/>
            <person name="Aury J.-M."/>
            <person name="Noel B."/>
            <person name="Policriti A."/>
            <person name="Clepet C."/>
            <person name="Casagrande A."/>
            <person name="Choisne N."/>
            <person name="Aubourg S."/>
            <person name="Vitulo N."/>
            <person name="Jubin C."/>
            <person name="Vezzi A."/>
            <person name="Legeai F."/>
            <person name="Hugueney P."/>
            <person name="Dasilva C."/>
            <person name="Horner D."/>
            <person name="Mica E."/>
            <person name="Jublot D."/>
            <person name="Poulain J."/>
            <person name="Bruyere C."/>
            <person name="Billault A."/>
            <person name="Segurens B."/>
            <person name="Gouyvenoux M."/>
            <person name="Ugarte E."/>
            <person name="Cattonaro F."/>
            <person name="Anthouard V."/>
            <person name="Vico V."/>
            <person name="Del Fabbro C."/>
            <person name="Alaux M."/>
            <person name="Di Gaspero G."/>
            <person name="Dumas V."/>
            <person name="Felice N."/>
            <person name="Paillard S."/>
            <person name="Juman I."/>
            <person name="Moroldo M."/>
            <person name="Scalabrin S."/>
            <person name="Canaguier A."/>
            <person name="Le Clainche I."/>
            <person name="Malacrida G."/>
            <person name="Durand E."/>
            <person name="Pesole G."/>
            <person name="Laucou V."/>
            <person name="Chatelet P."/>
            <person name="Merdinoglu D."/>
            <person name="Delledonne M."/>
            <person name="Pezzotti M."/>
            <person name="Lecharny A."/>
            <person name="Scarpelli C."/>
            <person name="Artiguenave F."/>
            <person name="Pe M.E."/>
            <person name="Valle G."/>
            <person name="Morgante M."/>
            <person name="Caboche M."/>
            <person name="Adam-Blondon A.-F."/>
            <person name="Weissenbach J."/>
            <person name="Quetier F."/>
            <person name="Wincker P."/>
        </authorList>
    </citation>
    <scope>NUCLEOTIDE SEQUENCE [LARGE SCALE GENOMIC DNA]</scope>
    <source>
        <strain evidence="2">cv. Pinot noir / PN40024</strain>
    </source>
</reference>
<dbReference type="HOGENOM" id="CLU_2676133_0_0_1"/>
<dbReference type="InParanoid" id="D7SIL6"/>
<dbReference type="EMBL" id="FN594950">
    <property type="protein sequence ID" value="CBI15327.3"/>
    <property type="molecule type" value="Genomic_DNA"/>
</dbReference>